<organism evidence="8 9">
    <name type="scientific">Pneumocystis murina (strain B123)</name>
    <name type="common">Mouse pneumocystis pneumonia agent</name>
    <name type="synonym">Pneumocystis carinii f. sp. muris</name>
    <dbReference type="NCBI Taxonomy" id="1069680"/>
    <lineage>
        <taxon>Eukaryota</taxon>
        <taxon>Fungi</taxon>
        <taxon>Dikarya</taxon>
        <taxon>Ascomycota</taxon>
        <taxon>Taphrinomycotina</taxon>
        <taxon>Pneumocystomycetes</taxon>
        <taxon>Pneumocystaceae</taxon>
        <taxon>Pneumocystis</taxon>
    </lineage>
</organism>
<dbReference type="AlphaFoldDB" id="M7PEJ7"/>
<feature type="domain" description="RNA-binding S4" evidence="7">
    <location>
        <begin position="91"/>
        <end position="151"/>
    </location>
</feature>
<dbReference type="EMBL" id="AFWA02000007">
    <property type="protein sequence ID" value="EMR08889.1"/>
    <property type="molecule type" value="Genomic_DNA"/>
</dbReference>
<evidence type="ECO:0000256" key="5">
    <source>
        <dbReference type="ARBA" id="ARBA00023274"/>
    </source>
</evidence>
<accession>M7PEJ7</accession>
<reference evidence="9" key="1">
    <citation type="journal article" date="2016" name="Nat. Commun.">
        <title>Genome analysis of three Pneumocystis species reveals adaptation mechanisms to life exclusively in mammalian hosts.</title>
        <authorList>
            <person name="Ma L."/>
            <person name="Chen Z."/>
            <person name="Huang D.W."/>
            <person name="Kutty G."/>
            <person name="Ishihara M."/>
            <person name="Wang H."/>
            <person name="Abouelleil A."/>
            <person name="Bishop L."/>
            <person name="Davey E."/>
            <person name="Deng R."/>
            <person name="Deng X."/>
            <person name="Fan L."/>
            <person name="Fantoni G."/>
            <person name="Fitzgerald M."/>
            <person name="Gogineni E."/>
            <person name="Goldberg J.M."/>
            <person name="Handley G."/>
            <person name="Hu X."/>
            <person name="Huber C."/>
            <person name="Jiao X."/>
            <person name="Jones K."/>
            <person name="Levin J.Z."/>
            <person name="Liu Y."/>
            <person name="Macdonald P."/>
            <person name="Melnikov A."/>
            <person name="Raley C."/>
            <person name="Sassi M."/>
            <person name="Sherman B.T."/>
            <person name="Song X."/>
            <person name="Sykes S."/>
            <person name="Tran B."/>
            <person name="Walsh L."/>
            <person name="Xia Y."/>
            <person name="Yang J."/>
            <person name="Young S."/>
            <person name="Zeng Q."/>
            <person name="Zheng X."/>
            <person name="Stephens R."/>
            <person name="Nusbaum C."/>
            <person name="Birren B.W."/>
            <person name="Azadi P."/>
            <person name="Lempicki R.A."/>
            <person name="Cuomo C.A."/>
            <person name="Kovacs J.A."/>
        </authorList>
    </citation>
    <scope>NUCLEOTIDE SEQUENCE [LARGE SCALE GENOMIC DNA]</scope>
    <source>
        <strain evidence="9">B123</strain>
    </source>
</reference>
<dbReference type="GeneID" id="19896363"/>
<dbReference type="HOGENOM" id="CLU_041823_0_0_1"/>
<dbReference type="PANTHER" id="PTHR11831:SF4">
    <property type="entry name" value="SMALL RIBOSOMAL SUBUNIT PROTEIN US4M"/>
    <property type="match status" value="1"/>
</dbReference>
<evidence type="ECO:0000256" key="6">
    <source>
        <dbReference type="PROSITE-ProRule" id="PRU00182"/>
    </source>
</evidence>
<dbReference type="PROSITE" id="PS50889">
    <property type="entry name" value="S4"/>
    <property type="match status" value="1"/>
</dbReference>
<dbReference type="Proteomes" id="UP000011958">
    <property type="component" value="Unassembled WGS sequence"/>
</dbReference>
<evidence type="ECO:0000313" key="8">
    <source>
        <dbReference type="EMBL" id="EMR08889.1"/>
    </source>
</evidence>
<dbReference type="InterPro" id="IPR018079">
    <property type="entry name" value="Ribosomal_uS4_CS"/>
</dbReference>
<name>M7PEJ7_PNEMU</name>
<dbReference type="STRING" id="1069680.M7PEJ7"/>
<dbReference type="PROSITE" id="PS00632">
    <property type="entry name" value="RIBOSOMAL_S4"/>
    <property type="match status" value="1"/>
</dbReference>
<evidence type="ECO:0000259" key="7">
    <source>
        <dbReference type="SMART" id="SM00363"/>
    </source>
</evidence>
<keyword evidence="4 8" id="KW-0689">Ribosomal protein</keyword>
<sequence length="223" mass="25852">MSGKILKSLLKSSKIRMSWSKQNLYKLSRKIMPIQGRTLSKQIISAKNETRAYHGEMLREHQWRRLFSLSEIEKRKTKELSAINLYSILERRIDTIIHRALFASSIKQARQMVIHGKVKINGKRVRDPGYFLEPGDMFSADVITVMRNTGSHEMFQNKSLKGNKSLKKIEPYIPRPYMSPFSFVPVYLEVSYLTCSGIYLRHPKSRLGVSEIPSPFSSDEKEI</sequence>
<dbReference type="SUPFAM" id="SSF55174">
    <property type="entry name" value="Alpha-L RNA-binding motif"/>
    <property type="match status" value="1"/>
</dbReference>
<evidence type="ECO:0000256" key="2">
    <source>
        <dbReference type="ARBA" id="ARBA00022730"/>
    </source>
</evidence>
<evidence type="ECO:0000256" key="4">
    <source>
        <dbReference type="ARBA" id="ARBA00022980"/>
    </source>
</evidence>
<dbReference type="GO" id="GO:0005763">
    <property type="term" value="C:mitochondrial small ribosomal subunit"/>
    <property type="evidence" value="ECO:0007669"/>
    <property type="project" value="TreeGrafter"/>
</dbReference>
<dbReference type="InterPro" id="IPR002942">
    <property type="entry name" value="S4_RNA-bd"/>
</dbReference>
<evidence type="ECO:0000256" key="1">
    <source>
        <dbReference type="ARBA" id="ARBA00007465"/>
    </source>
</evidence>
<dbReference type="InterPro" id="IPR036986">
    <property type="entry name" value="S4_RNA-bd_sf"/>
</dbReference>
<dbReference type="PANTHER" id="PTHR11831">
    <property type="entry name" value="30S 40S RIBOSOMAL PROTEIN"/>
    <property type="match status" value="1"/>
</dbReference>
<keyword evidence="9" id="KW-1185">Reference proteome</keyword>
<gene>
    <name evidence="8" type="ORF">PNEG_02672</name>
</gene>
<keyword evidence="5" id="KW-0687">Ribonucleoprotein</keyword>
<dbReference type="RefSeq" id="XP_007874695.1">
    <property type="nucleotide sequence ID" value="XM_007876504.1"/>
</dbReference>
<dbReference type="Pfam" id="PF01479">
    <property type="entry name" value="S4"/>
    <property type="match status" value="1"/>
</dbReference>
<comment type="caution">
    <text evidence="8">The sequence shown here is derived from an EMBL/GenBank/DDBJ whole genome shotgun (WGS) entry which is preliminary data.</text>
</comment>
<dbReference type="CDD" id="cd00165">
    <property type="entry name" value="S4"/>
    <property type="match status" value="1"/>
</dbReference>
<dbReference type="OMA" id="LLRPSWN"/>
<dbReference type="Gene3D" id="3.10.290.10">
    <property type="entry name" value="RNA-binding S4 domain"/>
    <property type="match status" value="1"/>
</dbReference>
<keyword evidence="2 6" id="KW-0699">rRNA-binding</keyword>
<keyword evidence="3 6" id="KW-0694">RNA-binding</keyword>
<dbReference type="InterPro" id="IPR022801">
    <property type="entry name" value="Ribosomal_uS4"/>
</dbReference>
<evidence type="ECO:0000313" key="9">
    <source>
        <dbReference type="Proteomes" id="UP000011958"/>
    </source>
</evidence>
<comment type="similarity">
    <text evidence="1">Belongs to the universal ribosomal protein uS4 family.</text>
</comment>
<dbReference type="SMART" id="SM00363">
    <property type="entry name" value="S4"/>
    <property type="match status" value="1"/>
</dbReference>
<dbReference type="OrthoDB" id="3356781at2759"/>
<protein>
    <submittedName>
        <fullName evidence="8">Ribosomal protein S4</fullName>
    </submittedName>
</protein>
<dbReference type="GO" id="GO:0042274">
    <property type="term" value="P:ribosomal small subunit biogenesis"/>
    <property type="evidence" value="ECO:0007669"/>
    <property type="project" value="TreeGrafter"/>
</dbReference>
<proteinExistence type="inferred from homology"/>
<dbReference type="GO" id="GO:0019843">
    <property type="term" value="F:rRNA binding"/>
    <property type="evidence" value="ECO:0007669"/>
    <property type="project" value="UniProtKB-KW"/>
</dbReference>
<dbReference type="VEuPathDB" id="FungiDB:PNEG_02672"/>
<dbReference type="eggNOG" id="ENOG502QTS9">
    <property type="taxonomic scope" value="Eukaryota"/>
</dbReference>
<dbReference type="GO" id="GO:0003735">
    <property type="term" value="F:structural constituent of ribosome"/>
    <property type="evidence" value="ECO:0007669"/>
    <property type="project" value="TreeGrafter"/>
</dbReference>
<evidence type="ECO:0000256" key="3">
    <source>
        <dbReference type="ARBA" id="ARBA00022884"/>
    </source>
</evidence>